<organism evidence="1">
    <name type="scientific">Arion vulgaris</name>
    <dbReference type="NCBI Taxonomy" id="1028688"/>
    <lineage>
        <taxon>Eukaryota</taxon>
        <taxon>Metazoa</taxon>
        <taxon>Spiralia</taxon>
        <taxon>Lophotrochozoa</taxon>
        <taxon>Mollusca</taxon>
        <taxon>Gastropoda</taxon>
        <taxon>Heterobranchia</taxon>
        <taxon>Euthyneura</taxon>
        <taxon>Panpulmonata</taxon>
        <taxon>Eupulmonata</taxon>
        <taxon>Stylommatophora</taxon>
        <taxon>Helicina</taxon>
        <taxon>Arionoidea</taxon>
        <taxon>Arionidae</taxon>
        <taxon>Arion</taxon>
    </lineage>
</organism>
<accession>A0A0B6ZU53</accession>
<dbReference type="EMBL" id="HACG01025289">
    <property type="protein sequence ID" value="CEK72154.1"/>
    <property type="molecule type" value="Transcribed_RNA"/>
</dbReference>
<protein>
    <submittedName>
        <fullName evidence="1">Uncharacterized protein</fullName>
    </submittedName>
</protein>
<evidence type="ECO:0000313" key="1">
    <source>
        <dbReference type="EMBL" id="CEK72154.1"/>
    </source>
</evidence>
<proteinExistence type="predicted"/>
<reference evidence="1" key="1">
    <citation type="submission" date="2014-12" db="EMBL/GenBank/DDBJ databases">
        <title>Insight into the proteome of Arion vulgaris.</title>
        <authorList>
            <person name="Aradska J."/>
            <person name="Bulat T."/>
            <person name="Smidak R."/>
            <person name="Sarate P."/>
            <person name="Gangsoo J."/>
            <person name="Sialana F."/>
            <person name="Bilban M."/>
            <person name="Lubec G."/>
        </authorList>
    </citation>
    <scope>NUCLEOTIDE SEQUENCE</scope>
    <source>
        <tissue evidence="1">Skin</tissue>
    </source>
</reference>
<gene>
    <name evidence="1" type="primary">ORF81286</name>
</gene>
<name>A0A0B6ZU53_9EUPU</name>
<dbReference type="AlphaFoldDB" id="A0A0B6ZU53"/>
<sequence length="73" mass="8339">MFLEAVTTSSYGSTLLSLYLHTKKLVSLKKNMNYRDHTLIINVYKVVDLSEQKNELSLLDTSHCLCVQSSRCL</sequence>